<dbReference type="PATRIC" id="fig|1194972.3.peg.637"/>
<evidence type="ECO:0008006" key="4">
    <source>
        <dbReference type="Google" id="ProtNLM"/>
    </source>
</evidence>
<evidence type="ECO:0000313" key="3">
    <source>
        <dbReference type="Proteomes" id="UP000006072"/>
    </source>
</evidence>
<gene>
    <name evidence="2" type="ORF">MVAC_03166</name>
</gene>
<evidence type="ECO:0000313" key="2">
    <source>
        <dbReference type="EMBL" id="EJZ12223.1"/>
    </source>
</evidence>
<dbReference type="eggNOG" id="ENOG50335C0">
    <property type="taxonomic scope" value="Bacteria"/>
</dbReference>
<keyword evidence="3" id="KW-1185">Reference proteome</keyword>
<proteinExistence type="predicted"/>
<dbReference type="Proteomes" id="UP000006072">
    <property type="component" value="Unassembled WGS sequence"/>
</dbReference>
<reference evidence="2 3" key="1">
    <citation type="journal article" date="2012" name="J. Bacteriol.">
        <title>Complete Genome Sequence of Mycobacterium vaccae Type Strain ATCC 25954.</title>
        <authorList>
            <person name="Ho Y.S."/>
            <person name="Adroub S.A."/>
            <person name="Abadi M."/>
            <person name="Al Alwan B."/>
            <person name="Alkhateeb R."/>
            <person name="Gao G."/>
            <person name="Ragab A."/>
            <person name="Ali S."/>
            <person name="van Soolingen D."/>
            <person name="Bitter W."/>
            <person name="Pain A."/>
            <person name="Abdallah A.M."/>
        </authorList>
    </citation>
    <scope>NUCLEOTIDE SEQUENCE [LARGE SCALE GENOMIC DNA]</scope>
    <source>
        <strain evidence="2 3">ATCC 25954</strain>
    </source>
</reference>
<dbReference type="EMBL" id="ALQA01000004">
    <property type="protein sequence ID" value="EJZ12223.1"/>
    <property type="molecule type" value="Genomic_DNA"/>
</dbReference>
<feature type="region of interest" description="Disordered" evidence="1">
    <location>
        <begin position="151"/>
        <end position="172"/>
    </location>
</feature>
<dbReference type="AlphaFoldDB" id="K0VBI3"/>
<protein>
    <recommendedName>
        <fullName evidence="4">DGQHR domain-containing protein</fullName>
    </recommendedName>
</protein>
<comment type="caution">
    <text evidence="2">The sequence shown here is derived from an EMBL/GenBank/DDBJ whole genome shotgun (WGS) entry which is preliminary data.</text>
</comment>
<evidence type="ECO:0000256" key="1">
    <source>
        <dbReference type="SAM" id="MobiDB-lite"/>
    </source>
</evidence>
<sequence length="576" mass="64605">MKRTYPAIRLRQTADSGDLVLFSAPATDIDQWSGVPQRERLGANTEAIGFQREESPKRLDELAAFFGNPKNVIQNPLLCASRNSSRVVFETSDNEADSAVGTVTIEWEDLNALPIVELLRRVRISLEQRLPDLVGMKVTAGKLARLKERANSEHPNIGVEAPDAEPDDSLAPTVSDEIDAEETAQPAATSVLFSGETHIADFWEEVAARVQLLDESLPTYEGESFLGFSKEAMISYLQPVVVVDGQHRLRGAILAADQAVNSEAFQPEIEAAIDSGRNADEVVQELRQRVARLLPVSMLMESAPAEHVFQFVVVNQKATPIGRALLGTIVATSLSADELKGVSERLEAAGIPLEDSQTIAYLTRHPDSPFKDLVEKGLTNEGRPDLLQWNVLGSLVQIFRELRGGRLFGEKVDYADKWRRNFLDGSGIVSEAPAEQSKFEYWSRQDGPWRDVFIVFWEAVRDRLATTDDKDAGNYWGSPRTSNIFNKISLTILAADFFQFITDTRRTIEDPDDVRKYVNEWLEEVKTSYFSRDWKLSGIKKDAPGTRAQWAYLWVQYRKDPQQLPDIRTLRHQKGS</sequence>
<name>K0VBI3_MYCVA</name>
<accession>K0VBI3</accession>
<organism evidence="2 3">
    <name type="scientific">Mycolicibacterium vaccae ATCC 25954</name>
    <dbReference type="NCBI Taxonomy" id="1194972"/>
    <lineage>
        <taxon>Bacteria</taxon>
        <taxon>Bacillati</taxon>
        <taxon>Actinomycetota</taxon>
        <taxon>Actinomycetes</taxon>
        <taxon>Mycobacteriales</taxon>
        <taxon>Mycobacteriaceae</taxon>
        <taxon>Mycolicibacterium</taxon>
    </lineage>
</organism>
<dbReference type="HOGENOM" id="CLU_034360_0_0_11"/>